<reference evidence="2 3" key="1">
    <citation type="submission" date="2019-09" db="EMBL/GenBank/DDBJ databases">
        <title>Prevotella A2879 sp. nov., isolated from an abscess of a patient.</title>
        <authorList>
            <person name="Buhl M."/>
            <person name="Oberhettinger P."/>
        </authorList>
    </citation>
    <scope>NUCLEOTIDE SEQUENCE [LARGE SCALE GENOMIC DNA]</scope>
    <source>
        <strain evidence="2 3">A2879</strain>
    </source>
</reference>
<evidence type="ECO:0000313" key="2">
    <source>
        <dbReference type="EMBL" id="MUL26840.1"/>
    </source>
</evidence>
<proteinExistence type="predicted"/>
<comment type="caution">
    <text evidence="2">The sequence shown here is derived from an EMBL/GenBank/DDBJ whole genome shotgun (WGS) entry which is preliminary data.</text>
</comment>
<dbReference type="EMBL" id="VVIQ01000001">
    <property type="protein sequence ID" value="MUL26840.1"/>
    <property type="molecule type" value="Genomic_DNA"/>
</dbReference>
<evidence type="ECO:0000256" key="1">
    <source>
        <dbReference type="SAM" id="SignalP"/>
    </source>
</evidence>
<feature type="signal peptide" evidence="1">
    <location>
        <begin position="1"/>
        <end position="20"/>
    </location>
</feature>
<feature type="chain" id="PRO_5029009503" evidence="1">
    <location>
        <begin position="21"/>
        <end position="494"/>
    </location>
</feature>
<evidence type="ECO:0000313" key="3">
    <source>
        <dbReference type="Proteomes" id="UP000482295"/>
    </source>
</evidence>
<dbReference type="Gene3D" id="3.30.1360.200">
    <property type="match status" value="1"/>
</dbReference>
<dbReference type="Proteomes" id="UP000482295">
    <property type="component" value="Unassembled WGS sequence"/>
</dbReference>
<organism evidence="2 3">
    <name type="scientific">Prevotella vespertina</name>
    <dbReference type="NCBI Taxonomy" id="2608404"/>
    <lineage>
        <taxon>Bacteria</taxon>
        <taxon>Pseudomonadati</taxon>
        <taxon>Bacteroidota</taxon>
        <taxon>Bacteroidia</taxon>
        <taxon>Bacteroidales</taxon>
        <taxon>Prevotellaceae</taxon>
        <taxon>Prevotella</taxon>
    </lineage>
</organism>
<name>A0A7C9MBG5_9BACT</name>
<gene>
    <name evidence="2" type="ORF">F0475_00550</name>
</gene>
<dbReference type="AlphaFoldDB" id="A0A7C9MBG5"/>
<dbReference type="RefSeq" id="WP_155714936.1">
    <property type="nucleotide sequence ID" value="NZ_VVIQ01000001.1"/>
</dbReference>
<sequence length="494" mass="56177">MKRFFLSLLSIVAVFQCAIAQSDKPATLSVYPASQNVASLIRPINKKLLPYQKHITSKSLIDLLDFISTEIDEASPSSPTDDALFYVSEQNRSMVQSLLNLAKEKGLYDTSHYQLLLSRSPLDKDLYDLHVIDLKSPVAIPTLSITNARCGKSSDGYPVFQLSLTRDAAVAFTKLTYQEVDNNIVVLLDGKFLATMFVDSGVSTTEIEIPNEMGAVKAEEIVRRLKSTAVKEAPLKPLYRPQYVIGDTLTYRFTARKEEGKQKESHVFRFIPRLVNDKMTRIECIEDTLHAANEKEMREYEEVFQKIIDYTCDRLRKSHIMIETDLTTHTAVSTLINSKTFLKEIEEYLIENAAMFGASKEEMQGAAKQMAEELLKEVSADFTGDNMARRLPELEVMTVMDYFFSEGQTQGTCYFPCAKNLVDYTIAQANEGLVITLQTKDKDSDTEERYIYHIDKQGLIQRLEYQWIVKQEATEKDKGMSDVEAYGYLIERTN</sequence>
<accession>A0A7C9MBG5</accession>
<keyword evidence="3" id="KW-1185">Reference proteome</keyword>
<keyword evidence="1" id="KW-0732">Signal</keyword>
<protein>
    <submittedName>
        <fullName evidence="2">Uncharacterized protein</fullName>
    </submittedName>
</protein>